<keyword evidence="2" id="KW-1185">Reference proteome</keyword>
<dbReference type="Proteomes" id="UP000799755">
    <property type="component" value="Unassembled WGS sequence"/>
</dbReference>
<evidence type="ECO:0000313" key="1">
    <source>
        <dbReference type="EMBL" id="KAF2470360.1"/>
    </source>
</evidence>
<dbReference type="EMBL" id="MU003508">
    <property type="protein sequence ID" value="KAF2470360.1"/>
    <property type="molecule type" value="Genomic_DNA"/>
</dbReference>
<evidence type="ECO:0000313" key="2">
    <source>
        <dbReference type="Proteomes" id="UP000799755"/>
    </source>
</evidence>
<name>A0ACB6QW98_9PLEO</name>
<accession>A0ACB6QW98</accession>
<protein>
    <submittedName>
        <fullName evidence="1">Uncharacterized protein</fullName>
    </submittedName>
</protein>
<comment type="caution">
    <text evidence="1">The sequence shown here is derived from an EMBL/GenBank/DDBJ whole genome shotgun (WGS) entry which is preliminary data.</text>
</comment>
<feature type="non-terminal residue" evidence="1">
    <location>
        <position position="1"/>
    </location>
</feature>
<sequence length="137" mass="16210">IANNMIHWKNQARGWGLWFWSFLIEDRRHYSWSGENYEEERAYITRKLECMVSHQIIVDPVRSTLTGHLYECCPINTSLNARSTDPIYRSERVTRIDYVAAPVARMWAHKLARELGAELELVWPFYVVELPAKSLRI</sequence>
<reference evidence="1" key="1">
    <citation type="journal article" date="2020" name="Stud. Mycol.">
        <title>101 Dothideomycetes genomes: a test case for predicting lifestyles and emergence of pathogens.</title>
        <authorList>
            <person name="Haridas S."/>
            <person name="Albert R."/>
            <person name="Binder M."/>
            <person name="Bloem J."/>
            <person name="Labutti K."/>
            <person name="Salamov A."/>
            <person name="Andreopoulos B."/>
            <person name="Baker S."/>
            <person name="Barry K."/>
            <person name="Bills G."/>
            <person name="Bluhm B."/>
            <person name="Cannon C."/>
            <person name="Castanera R."/>
            <person name="Culley D."/>
            <person name="Daum C."/>
            <person name="Ezra D."/>
            <person name="Gonzalez J."/>
            <person name="Henrissat B."/>
            <person name="Kuo A."/>
            <person name="Liang C."/>
            <person name="Lipzen A."/>
            <person name="Lutzoni F."/>
            <person name="Magnuson J."/>
            <person name="Mondo S."/>
            <person name="Nolan M."/>
            <person name="Ohm R."/>
            <person name="Pangilinan J."/>
            <person name="Park H.-J."/>
            <person name="Ramirez L."/>
            <person name="Alfaro M."/>
            <person name="Sun H."/>
            <person name="Tritt A."/>
            <person name="Yoshinaga Y."/>
            <person name="Zwiers L.-H."/>
            <person name="Turgeon B."/>
            <person name="Goodwin S."/>
            <person name="Spatafora J."/>
            <person name="Crous P."/>
            <person name="Grigoriev I."/>
        </authorList>
    </citation>
    <scope>NUCLEOTIDE SEQUENCE</scope>
    <source>
        <strain evidence="1">ATCC 200398</strain>
    </source>
</reference>
<gene>
    <name evidence="1" type="ORF">BDR25DRAFT_226239</name>
</gene>
<organism evidence="1 2">
    <name type="scientific">Lindgomyces ingoldianus</name>
    <dbReference type="NCBI Taxonomy" id="673940"/>
    <lineage>
        <taxon>Eukaryota</taxon>
        <taxon>Fungi</taxon>
        <taxon>Dikarya</taxon>
        <taxon>Ascomycota</taxon>
        <taxon>Pezizomycotina</taxon>
        <taxon>Dothideomycetes</taxon>
        <taxon>Pleosporomycetidae</taxon>
        <taxon>Pleosporales</taxon>
        <taxon>Lindgomycetaceae</taxon>
        <taxon>Lindgomyces</taxon>
    </lineage>
</organism>
<proteinExistence type="predicted"/>